<keyword evidence="2" id="KW-0812">Transmembrane</keyword>
<keyword evidence="2" id="KW-1133">Transmembrane helix</keyword>
<reference evidence="3 4" key="1">
    <citation type="submission" date="2020-07" db="EMBL/GenBank/DDBJ databases">
        <title>Sequencing the genomes of 1000 actinobacteria strains.</title>
        <authorList>
            <person name="Klenk H.-P."/>
        </authorList>
    </citation>
    <scope>NUCLEOTIDE SEQUENCE [LARGE SCALE GENOMIC DNA]</scope>
    <source>
        <strain evidence="3 4">DSM 40398</strain>
    </source>
</reference>
<evidence type="ECO:0000256" key="1">
    <source>
        <dbReference type="SAM" id="MobiDB-lite"/>
    </source>
</evidence>
<feature type="compositionally biased region" description="Low complexity" evidence="1">
    <location>
        <begin position="856"/>
        <end position="889"/>
    </location>
</feature>
<name>A0A7Y9EB37_9ACTN</name>
<organism evidence="3 4">
    <name type="scientific">Actinomadura luteofluorescens</name>
    <dbReference type="NCBI Taxonomy" id="46163"/>
    <lineage>
        <taxon>Bacteria</taxon>
        <taxon>Bacillati</taxon>
        <taxon>Actinomycetota</taxon>
        <taxon>Actinomycetes</taxon>
        <taxon>Streptosporangiales</taxon>
        <taxon>Thermomonosporaceae</taxon>
        <taxon>Actinomadura</taxon>
    </lineage>
</organism>
<sequence>MTTGPLPAPGRVDQIVFAWSDRLLAGGRGLGPVATSLGADGLRVWNERLAGGDVAVGQWLSGAPECAALGALRFGRKGEHGAALRLVPARDPNGRPSQLVHALVGSASVVNAALVLGLHDWPEWSTPERLAATPSDLEALEAAALRARARAGLDEPSVRRDALAGLLAGVLAAPCDSYLAEISPDDVGLVAALVRRLDGVAGAAPLTMLLGAQVTRPELRPRLLAVGLPDARNGRTPLTASGGTDPGVARVAGLLADLPPASLTRPRAPLTTTAALADWVEAEHQRATGVLDLVDRAIAGTLDEPTRRYLNGRDGQERLRAELRNAGMAQLTDRLLRWTKANPSGLSEAARTLRQVAADRYLTDAGEDRDTADRLLQAARRMDLTAAEAGRVLANWYAGLPKVTSADQYSAVYFALGVGIDPASDGTFARLLPGMKAASLLEWSRVLAPSDHVKAALHFMRAAYRQWGRGDRSGDDGVRALMRETEMFHETIHDIVSRCGLRTDDENELYRTVVHLAYGHPVTDLAPVLGAMPADAEATQFRPWAALADVLAGDRAHVFQLAAQARRRKAPPPVLEDMLGVLSTIDLIQGLAEQSGQPGLLEPVCRVVGKRTRTPAEQRATCDVALAGRFLAGLVEGAWPDEPGKRFRAYSFLLQAVYQAGDRADGGGLTRDEVDELVRAGGTGPFLLAVVAHAGQDAVVPALLHAAHRHAADLGLPSEIAEFALRGPHRAAEARAAGRTSTGPAHAGTAQPRYAQDTQPAHQGPPVGDGPSRTATAYPEPSSPPPRFNPPPPRPDGFPSDSEQEWTDDERHPIIVWITGRTVQEWAIAVIGVGALVLLCLLLFGGSDEAPPRRPVAPTVTVTVAPSASPTPPSSTTGTGTPSGGDRSPQPTTEKTP</sequence>
<evidence type="ECO:0000256" key="2">
    <source>
        <dbReference type="SAM" id="Phobius"/>
    </source>
</evidence>
<protein>
    <submittedName>
        <fullName evidence="3">Uncharacterized protein</fullName>
    </submittedName>
</protein>
<evidence type="ECO:0000313" key="4">
    <source>
        <dbReference type="Proteomes" id="UP000529783"/>
    </source>
</evidence>
<comment type="caution">
    <text evidence="3">The sequence shown here is derived from an EMBL/GenBank/DDBJ whole genome shotgun (WGS) entry which is preliminary data.</text>
</comment>
<feature type="region of interest" description="Disordered" evidence="1">
    <location>
        <begin position="847"/>
        <end position="897"/>
    </location>
</feature>
<feature type="compositionally biased region" description="Pro residues" evidence="1">
    <location>
        <begin position="781"/>
        <end position="796"/>
    </location>
</feature>
<keyword evidence="4" id="KW-1185">Reference proteome</keyword>
<keyword evidence="2" id="KW-0472">Membrane</keyword>
<feature type="region of interest" description="Disordered" evidence="1">
    <location>
        <begin position="731"/>
        <end position="808"/>
    </location>
</feature>
<proteinExistence type="predicted"/>
<dbReference type="Proteomes" id="UP000529783">
    <property type="component" value="Unassembled WGS sequence"/>
</dbReference>
<gene>
    <name evidence="3" type="ORF">BJY14_000518</name>
</gene>
<dbReference type="RefSeq" id="WP_179842100.1">
    <property type="nucleotide sequence ID" value="NZ_JACCBA010000001.1"/>
</dbReference>
<evidence type="ECO:0000313" key="3">
    <source>
        <dbReference type="EMBL" id="NYD44535.1"/>
    </source>
</evidence>
<accession>A0A7Y9EB37</accession>
<feature type="transmembrane region" description="Helical" evidence="2">
    <location>
        <begin position="826"/>
        <end position="844"/>
    </location>
</feature>
<dbReference type="AlphaFoldDB" id="A0A7Y9EB37"/>
<dbReference type="EMBL" id="JACCBA010000001">
    <property type="protein sequence ID" value="NYD44535.1"/>
    <property type="molecule type" value="Genomic_DNA"/>
</dbReference>